<proteinExistence type="predicted"/>
<evidence type="ECO:0008006" key="5">
    <source>
        <dbReference type="Google" id="ProtNLM"/>
    </source>
</evidence>
<evidence type="ECO:0000256" key="1">
    <source>
        <dbReference type="SAM" id="Coils"/>
    </source>
</evidence>
<dbReference type="PANTHER" id="PTHR35794">
    <property type="entry name" value="CELL DIVISION PROTEIN DIVIVA"/>
    <property type="match status" value="1"/>
</dbReference>
<comment type="caution">
    <text evidence="3">The sequence shown here is derived from an EMBL/GenBank/DDBJ whole genome shotgun (WGS) entry which is preliminary data.</text>
</comment>
<reference evidence="3" key="1">
    <citation type="submission" date="2021-01" db="EMBL/GenBank/DDBJ databases">
        <title>Whole genome shotgun sequence of Planosporangium flavigriseum NBRC 105377.</title>
        <authorList>
            <person name="Komaki H."/>
            <person name="Tamura T."/>
        </authorList>
    </citation>
    <scope>NUCLEOTIDE SEQUENCE</scope>
    <source>
        <strain evidence="3">NBRC 105377</strain>
    </source>
</reference>
<feature type="region of interest" description="Disordered" evidence="2">
    <location>
        <begin position="227"/>
        <end position="273"/>
    </location>
</feature>
<dbReference type="RefSeq" id="WP_168080161.1">
    <property type="nucleotide sequence ID" value="NZ_BAAAQJ010000001.1"/>
</dbReference>
<keyword evidence="1" id="KW-0175">Coiled coil</keyword>
<feature type="region of interest" description="Disordered" evidence="2">
    <location>
        <begin position="28"/>
        <end position="57"/>
    </location>
</feature>
<protein>
    <recommendedName>
        <fullName evidence="5">Cell division septum initiation DivIVA, interacts with FtsZ, MinD</fullName>
    </recommendedName>
</protein>
<accession>A0A8J3PQ65</accession>
<keyword evidence="4" id="KW-1185">Reference proteome</keyword>
<feature type="compositionally biased region" description="Polar residues" evidence="2">
    <location>
        <begin position="242"/>
        <end position="255"/>
    </location>
</feature>
<dbReference type="EMBL" id="BONU01000066">
    <property type="protein sequence ID" value="GIG76638.1"/>
    <property type="molecule type" value="Genomic_DNA"/>
</dbReference>
<dbReference type="Proteomes" id="UP000653674">
    <property type="component" value="Unassembled WGS sequence"/>
</dbReference>
<gene>
    <name evidence="3" type="ORF">Pfl04_50420</name>
</gene>
<dbReference type="AlphaFoldDB" id="A0A8J3PQ65"/>
<dbReference type="InterPro" id="IPR007793">
    <property type="entry name" value="DivIVA_fam"/>
</dbReference>
<evidence type="ECO:0000313" key="4">
    <source>
        <dbReference type="Proteomes" id="UP000653674"/>
    </source>
</evidence>
<feature type="coiled-coil region" evidence="1">
    <location>
        <begin position="90"/>
        <end position="139"/>
    </location>
</feature>
<dbReference type="PANTHER" id="PTHR35794:SF2">
    <property type="entry name" value="CELL DIVISION PROTEIN DIVIVA"/>
    <property type="match status" value="1"/>
</dbReference>
<organism evidence="3 4">
    <name type="scientific">Planosporangium flavigriseum</name>
    <dbReference type="NCBI Taxonomy" id="373681"/>
    <lineage>
        <taxon>Bacteria</taxon>
        <taxon>Bacillati</taxon>
        <taxon>Actinomycetota</taxon>
        <taxon>Actinomycetes</taxon>
        <taxon>Micromonosporales</taxon>
        <taxon>Micromonosporaceae</taxon>
        <taxon>Planosporangium</taxon>
    </lineage>
</organism>
<evidence type="ECO:0000256" key="2">
    <source>
        <dbReference type="SAM" id="MobiDB-lite"/>
    </source>
</evidence>
<evidence type="ECO:0000313" key="3">
    <source>
        <dbReference type="EMBL" id="GIG76638.1"/>
    </source>
</evidence>
<sequence length="273" mass="30128">MIENRMKDGVKMMLNGMKTPDITVLEPPLASLEPSQPNHAHPSHHGHPTQPNQPTHPSQAVQVLAMAQRTADEHVQTAQRRADHIRADALAAAEQIVHDAEVHAQNLRREADKVLADARALKEQAARDAQAHVEEAQRDADSIVSKSRAQAVAIAGKAEEYSQELKQQAQRRYDDLVGTLATKREGLQLQIEALERFDREYRARLTSFMQSQLRALWVDQPQVAGEFDAPGAEMSDEPVQPAQRNSEAPSASISASRRKQEPASDAALAAVDY</sequence>
<name>A0A8J3PQ65_9ACTN</name>